<reference evidence="3" key="3">
    <citation type="submission" date="2025-09" db="UniProtKB">
        <authorList>
            <consortium name="Ensembl"/>
        </authorList>
    </citation>
    <scope>IDENTIFICATION</scope>
</reference>
<evidence type="ECO:0000313" key="4">
    <source>
        <dbReference type="Proteomes" id="UP000265140"/>
    </source>
</evidence>
<proteinExistence type="predicted"/>
<protein>
    <submittedName>
        <fullName evidence="3">Si:ch211-15d5.11</fullName>
    </submittedName>
</protein>
<keyword evidence="4" id="KW-1185">Reference proteome</keyword>
<organism evidence="3 4">
    <name type="scientific">Esox lucius</name>
    <name type="common">Northern pike</name>
    <dbReference type="NCBI Taxonomy" id="8010"/>
    <lineage>
        <taxon>Eukaryota</taxon>
        <taxon>Metazoa</taxon>
        <taxon>Chordata</taxon>
        <taxon>Craniata</taxon>
        <taxon>Vertebrata</taxon>
        <taxon>Euteleostomi</taxon>
        <taxon>Actinopterygii</taxon>
        <taxon>Neopterygii</taxon>
        <taxon>Teleostei</taxon>
        <taxon>Protacanthopterygii</taxon>
        <taxon>Esociformes</taxon>
        <taxon>Esocidae</taxon>
        <taxon>Esox</taxon>
    </lineage>
</organism>
<evidence type="ECO:0000313" key="3">
    <source>
        <dbReference type="Ensembl" id="ENSELUP00000085050.1"/>
    </source>
</evidence>
<feature type="region of interest" description="Disordered" evidence="1">
    <location>
        <begin position="82"/>
        <end position="110"/>
    </location>
</feature>
<evidence type="ECO:0000256" key="1">
    <source>
        <dbReference type="SAM" id="MobiDB-lite"/>
    </source>
</evidence>
<dbReference type="Proteomes" id="UP000265140">
    <property type="component" value="Chromosome 15"/>
</dbReference>
<dbReference type="Pfam" id="PF07534">
    <property type="entry name" value="TLD"/>
    <property type="match status" value="1"/>
</dbReference>
<dbReference type="GeneID" id="105016053"/>
<name>A0AAY5K9X6_ESOLU</name>
<dbReference type="GO" id="GO:0005634">
    <property type="term" value="C:nucleus"/>
    <property type="evidence" value="ECO:0007669"/>
    <property type="project" value="TreeGrafter"/>
</dbReference>
<evidence type="ECO:0000259" key="2">
    <source>
        <dbReference type="PROSITE" id="PS51886"/>
    </source>
</evidence>
<reference evidence="3" key="2">
    <citation type="submission" date="2025-08" db="UniProtKB">
        <authorList>
            <consortium name="Ensembl"/>
        </authorList>
    </citation>
    <scope>IDENTIFICATION</scope>
</reference>
<dbReference type="GO" id="GO:0006357">
    <property type="term" value="P:regulation of transcription by RNA polymerase II"/>
    <property type="evidence" value="ECO:0007669"/>
    <property type="project" value="TreeGrafter"/>
</dbReference>
<feature type="region of interest" description="Disordered" evidence="1">
    <location>
        <begin position="338"/>
        <end position="365"/>
    </location>
</feature>
<dbReference type="GO" id="GO:0006979">
    <property type="term" value="P:response to oxidative stress"/>
    <property type="evidence" value="ECO:0007669"/>
    <property type="project" value="TreeGrafter"/>
</dbReference>
<dbReference type="PANTHER" id="PTHR23354">
    <property type="entry name" value="NUCLEOLAR PROTEIN 7/ESTROGEN RECEPTOR COACTIVATOR-RELATED"/>
    <property type="match status" value="1"/>
</dbReference>
<dbReference type="PROSITE" id="PS51886">
    <property type="entry name" value="TLDC"/>
    <property type="match status" value="1"/>
</dbReference>
<sequence length="660" mass="72699">MGIQGYIKNLYNSYKGRNVFKGQHEDTVFTVSSQCNNLADHPPIATSSSTSSLISRQQLCVPKIKGQGSSPVAMQADPNLRLEPELDTDPDPDPGLSAAPTASPSSLSPDAEYDKLLDVEAVPMPDGQLCLLTLPPKCSQGEGPAAMPYLKLFCRYITDRKGVVSGILVVTSNKIFFDPCKTHPLVMEHGCEEYLVSCSVDCLTSVSFYSDISHVHFNSSMHSWKGSKKTQKTFFKTGKTLRQNARQSSSSPPNHKGETVPALVSAATSDLRSTLGLSLDQGVSEEKSCDMAEAERQLEGKDVKSPGALGVAVLSSAATFCCGGQEAPWTENRMKEHMDGVQTEKEQSVRNQTPGPSRPPPGNSGGLMFVRLRLRQSTGRKKGLAAGLQLGTSKSFPYRDSWFTFSQESSDELYAYLSHWRPDLCILDGGLEEGEGDEEDFVLVDDGVENQEEEEEVSKHRGRSGEDWELVSVEDGSGKLPLVFDKEPEGLCEIVSQSHILDESLVREVSAALPARTVGHAWRLSYSTSRHGFSLKSLYRKLSGSDSPVLMVIKDSLNQVFGSFLSHPLRPSETFYGTGETFLFMLHPRFKCFRWTGENSFFIKGDLDSFAIGGGSGHFGLWLDETLYQGRSSPCYTFNNCCLSERDDFHVIELEVWTFW</sequence>
<feature type="domain" description="TLDc" evidence="2">
    <location>
        <begin position="499"/>
        <end position="660"/>
    </location>
</feature>
<dbReference type="AlphaFoldDB" id="A0AAY5K9X6"/>
<dbReference type="RefSeq" id="XP_019909770.2">
    <property type="nucleotide sequence ID" value="XM_020054211.3"/>
</dbReference>
<reference evidence="3 4" key="1">
    <citation type="submission" date="2020-02" db="EMBL/GenBank/DDBJ databases">
        <title>Esox lucius (northern pike) genome, fEsoLuc1, primary haplotype.</title>
        <authorList>
            <person name="Myers G."/>
            <person name="Karagic N."/>
            <person name="Meyer A."/>
            <person name="Pippel M."/>
            <person name="Reichard M."/>
            <person name="Winkler S."/>
            <person name="Tracey A."/>
            <person name="Sims Y."/>
            <person name="Howe K."/>
            <person name="Rhie A."/>
            <person name="Formenti G."/>
            <person name="Durbin R."/>
            <person name="Fedrigo O."/>
            <person name="Jarvis E.D."/>
        </authorList>
    </citation>
    <scope>NUCLEOTIDE SEQUENCE [LARGE SCALE GENOMIC DNA]</scope>
</reference>
<dbReference type="GeneTree" id="ENSGT00940000155187"/>
<dbReference type="SMART" id="SM00584">
    <property type="entry name" value="TLDc"/>
    <property type="match status" value="1"/>
</dbReference>
<accession>A0AAY5K9X6</accession>
<dbReference type="InterPro" id="IPR006571">
    <property type="entry name" value="TLDc_dom"/>
</dbReference>
<dbReference type="Ensembl" id="ENSELUT00000088170.1">
    <property type="protein sequence ID" value="ENSELUP00000085050.1"/>
    <property type="gene ID" value="ENSELUG00000014365.3"/>
</dbReference>
<feature type="compositionally biased region" description="Basic and acidic residues" evidence="1">
    <location>
        <begin position="338"/>
        <end position="348"/>
    </location>
</feature>
<dbReference type="PANTHER" id="PTHR23354:SF120">
    <property type="entry name" value="OXIDATION RESISTANCE PROTEIN 1-LIKE ISOFORM X1"/>
    <property type="match status" value="1"/>
</dbReference>
<feature type="compositionally biased region" description="Low complexity" evidence="1">
    <location>
        <begin position="94"/>
        <end position="109"/>
    </location>
</feature>